<dbReference type="OrthoDB" id="194443at2759"/>
<sequence length="232" mass="27147">MSDTSEDTKIPSFAASTLPLYHGPLITIRIEPINREYTVSKNLLCSESPVFSAMLEGRLRESQEQTVTLQQIKGVLSTRSFEALLQWLYQRTIEWGYISEKMRIQAAVELARLAEMYEIPWIEDALAEYIKDIYARNDRLADTRYKLDDEAIFLSERHPVRRVMAQAFVLRYLQWEDDYESSDDLMTQEHPKFAADLLYEVRETLHTLSNLDVLTVEEPITKKRRLLAKVHE</sequence>
<dbReference type="AlphaFoldDB" id="A0A0A2KK24"/>
<reference evidence="2 3" key="1">
    <citation type="journal article" date="2015" name="Mol. Plant Microbe Interact.">
        <title>Genome, transcriptome, and functional analyses of Penicillium expansum provide new insights into secondary metabolism and pathogenicity.</title>
        <authorList>
            <person name="Ballester A.R."/>
            <person name="Marcet-Houben M."/>
            <person name="Levin E."/>
            <person name="Sela N."/>
            <person name="Selma-Lazaro C."/>
            <person name="Carmona L."/>
            <person name="Wisniewski M."/>
            <person name="Droby S."/>
            <person name="Gonzalez-Candelas L."/>
            <person name="Gabaldon T."/>
        </authorList>
    </citation>
    <scope>NUCLEOTIDE SEQUENCE [LARGE SCALE GENOMIC DNA]</scope>
    <source>
        <strain evidence="2 3">MD-8</strain>
    </source>
</reference>
<dbReference type="PROSITE" id="PS50097">
    <property type="entry name" value="BTB"/>
    <property type="match status" value="1"/>
</dbReference>
<dbReference type="Pfam" id="PF00651">
    <property type="entry name" value="BTB"/>
    <property type="match status" value="1"/>
</dbReference>
<name>A0A0A2KK24_PENEN</name>
<dbReference type="Proteomes" id="UP000030143">
    <property type="component" value="Unassembled WGS sequence"/>
</dbReference>
<dbReference type="InterPro" id="IPR011333">
    <property type="entry name" value="SKP1/BTB/POZ_sf"/>
</dbReference>
<evidence type="ECO:0000259" key="1">
    <source>
        <dbReference type="PROSITE" id="PS50097"/>
    </source>
</evidence>
<comment type="caution">
    <text evidence="2">The sequence shown here is derived from an EMBL/GenBank/DDBJ whole genome shotgun (WGS) entry which is preliminary data.</text>
</comment>
<dbReference type="SUPFAM" id="SSF54695">
    <property type="entry name" value="POZ domain"/>
    <property type="match status" value="1"/>
</dbReference>
<accession>A0A0A2KK24</accession>
<dbReference type="PhylomeDB" id="A0A0A2KK24"/>
<dbReference type="PANTHER" id="PTHR47843:SF2">
    <property type="entry name" value="BTB DOMAIN-CONTAINING PROTEIN"/>
    <property type="match status" value="1"/>
</dbReference>
<dbReference type="STRING" id="27334.A0A0A2KK24"/>
<keyword evidence="3" id="KW-1185">Reference proteome</keyword>
<dbReference type="PANTHER" id="PTHR47843">
    <property type="entry name" value="BTB DOMAIN-CONTAINING PROTEIN-RELATED"/>
    <property type="match status" value="1"/>
</dbReference>
<dbReference type="GeneID" id="27679893"/>
<proteinExistence type="predicted"/>
<dbReference type="Gene3D" id="3.30.710.10">
    <property type="entry name" value="Potassium Channel Kv1.1, Chain A"/>
    <property type="match status" value="1"/>
</dbReference>
<dbReference type="VEuPathDB" id="FungiDB:PEXP_097890"/>
<protein>
    <recommendedName>
        <fullName evidence="1">BTB domain-containing protein</fullName>
    </recommendedName>
</protein>
<dbReference type="EMBL" id="JQFZ01000216">
    <property type="protein sequence ID" value="KGO54720.1"/>
    <property type="molecule type" value="Genomic_DNA"/>
</dbReference>
<feature type="domain" description="BTB" evidence="1">
    <location>
        <begin position="24"/>
        <end position="97"/>
    </location>
</feature>
<dbReference type="InterPro" id="IPR000210">
    <property type="entry name" value="BTB/POZ_dom"/>
</dbReference>
<evidence type="ECO:0000313" key="2">
    <source>
        <dbReference type="EMBL" id="KGO54720.1"/>
    </source>
</evidence>
<gene>
    <name evidence="2" type="ORF">PEX2_072030</name>
</gene>
<dbReference type="HOGENOM" id="CLU_095036_0_0_1"/>
<dbReference type="RefSeq" id="XP_016597057.1">
    <property type="nucleotide sequence ID" value="XM_016744473.1"/>
</dbReference>
<organism evidence="2 3">
    <name type="scientific">Penicillium expansum</name>
    <name type="common">Blue mold rot fungus</name>
    <dbReference type="NCBI Taxonomy" id="27334"/>
    <lineage>
        <taxon>Eukaryota</taxon>
        <taxon>Fungi</taxon>
        <taxon>Dikarya</taxon>
        <taxon>Ascomycota</taxon>
        <taxon>Pezizomycotina</taxon>
        <taxon>Eurotiomycetes</taxon>
        <taxon>Eurotiomycetidae</taxon>
        <taxon>Eurotiales</taxon>
        <taxon>Aspergillaceae</taxon>
        <taxon>Penicillium</taxon>
    </lineage>
</organism>
<evidence type="ECO:0000313" key="3">
    <source>
        <dbReference type="Proteomes" id="UP000030143"/>
    </source>
</evidence>